<accession>A0A914QW63</accession>
<dbReference type="SUPFAM" id="SSF53335">
    <property type="entry name" value="S-adenosyl-L-methionine-dependent methyltransferases"/>
    <property type="match status" value="1"/>
</dbReference>
<evidence type="ECO:0000313" key="5">
    <source>
        <dbReference type="WBParaSite" id="PDA_v2.g379.t1"/>
    </source>
</evidence>
<dbReference type="WBParaSite" id="PDA_v2.g8487.t1">
    <property type="protein sequence ID" value="PDA_v2.g8487.t1"/>
    <property type="gene ID" value="PDA_v2.g8487"/>
</dbReference>
<dbReference type="Proteomes" id="UP000887578">
    <property type="component" value="Unplaced"/>
</dbReference>
<dbReference type="GO" id="GO:0005634">
    <property type="term" value="C:nucleus"/>
    <property type="evidence" value="ECO:0007669"/>
    <property type="project" value="TreeGrafter"/>
</dbReference>
<dbReference type="AlphaFoldDB" id="A0A914QW63"/>
<dbReference type="InterPro" id="IPR051422">
    <property type="entry name" value="AlkB_tRNA_MeTrf/Diox"/>
</dbReference>
<dbReference type="PANTHER" id="PTHR13069">
    <property type="entry name" value="ALKYLATED DNA REPAIR PROTEIN ALKB HOMOLOG 8"/>
    <property type="match status" value="1"/>
</dbReference>
<dbReference type="GO" id="GO:0000049">
    <property type="term" value="F:tRNA binding"/>
    <property type="evidence" value="ECO:0007669"/>
    <property type="project" value="TreeGrafter"/>
</dbReference>
<keyword evidence="2" id="KW-0808">Transferase</keyword>
<evidence type="ECO:0000313" key="3">
    <source>
        <dbReference type="Proteomes" id="UP000887578"/>
    </source>
</evidence>
<evidence type="ECO:0000256" key="2">
    <source>
        <dbReference type="ARBA" id="ARBA00022679"/>
    </source>
</evidence>
<evidence type="ECO:0000313" key="4">
    <source>
        <dbReference type="WBParaSite" id="PDA_v2.g15194.t1"/>
    </source>
</evidence>
<dbReference type="WBParaSite" id="PDA_v2.g379.t1">
    <property type="protein sequence ID" value="PDA_v2.g379.t1"/>
    <property type="gene ID" value="PDA_v2.g379"/>
</dbReference>
<dbReference type="GO" id="GO:0106335">
    <property type="term" value="F:tRNA (5-carboxymethyluridine(34)-5-O)-methyltransferase activity"/>
    <property type="evidence" value="ECO:0007669"/>
    <property type="project" value="TreeGrafter"/>
</dbReference>
<dbReference type="WBParaSite" id="PDA_v2.g5885.t1">
    <property type="protein sequence ID" value="PDA_v2.g5885.t1"/>
    <property type="gene ID" value="PDA_v2.g5885"/>
</dbReference>
<dbReference type="WBParaSite" id="PDA_v2.g15194.t1">
    <property type="protein sequence ID" value="PDA_v2.g15194.t1"/>
    <property type="gene ID" value="PDA_v2.g15194"/>
</dbReference>
<dbReference type="InterPro" id="IPR029063">
    <property type="entry name" value="SAM-dependent_MTases_sf"/>
</dbReference>
<evidence type="ECO:0000313" key="6">
    <source>
        <dbReference type="WBParaSite" id="PDA_v2.g8487.t1"/>
    </source>
</evidence>
<proteinExistence type="predicted"/>
<sequence length="97" mass="10812">MSTITSFEESYVHQVYSRLATYASSNPCLQVWPNVKKFLDSLNPGSVLLDIGCGRAQHISKNCVTIGIDTCPDMILKVEKHNQMEILLANALNLPFK</sequence>
<evidence type="ECO:0000256" key="1">
    <source>
        <dbReference type="ARBA" id="ARBA00022603"/>
    </source>
</evidence>
<keyword evidence="1" id="KW-0489">Methyltransferase</keyword>
<keyword evidence="3" id="KW-1185">Reference proteome</keyword>
<dbReference type="GO" id="GO:0005737">
    <property type="term" value="C:cytoplasm"/>
    <property type="evidence" value="ECO:0007669"/>
    <property type="project" value="TreeGrafter"/>
</dbReference>
<dbReference type="GO" id="GO:0030488">
    <property type="term" value="P:tRNA methylation"/>
    <property type="evidence" value="ECO:0007669"/>
    <property type="project" value="TreeGrafter"/>
</dbReference>
<reference evidence="4 5" key="1">
    <citation type="submission" date="2022-11" db="UniProtKB">
        <authorList>
            <consortium name="WormBaseParasite"/>
        </authorList>
    </citation>
    <scope>IDENTIFICATION</scope>
</reference>
<protein>
    <submittedName>
        <fullName evidence="4 5">Methyltransferase domain-containing protein</fullName>
    </submittedName>
</protein>
<organism evidence="3 6">
    <name type="scientific">Panagrolaimus davidi</name>
    <dbReference type="NCBI Taxonomy" id="227884"/>
    <lineage>
        <taxon>Eukaryota</taxon>
        <taxon>Metazoa</taxon>
        <taxon>Ecdysozoa</taxon>
        <taxon>Nematoda</taxon>
        <taxon>Chromadorea</taxon>
        <taxon>Rhabditida</taxon>
        <taxon>Tylenchina</taxon>
        <taxon>Panagrolaimomorpha</taxon>
        <taxon>Panagrolaimoidea</taxon>
        <taxon>Panagrolaimidae</taxon>
        <taxon>Panagrolaimus</taxon>
    </lineage>
</organism>
<name>A0A914QW63_9BILA</name>
<dbReference type="PANTHER" id="PTHR13069:SF34">
    <property type="entry name" value="METHYLTRANSFERASE TYPE 11 DOMAIN-CONTAINING PROTEIN"/>
    <property type="match status" value="1"/>
</dbReference>
<dbReference type="Gene3D" id="3.40.50.150">
    <property type="entry name" value="Vaccinia Virus protein VP39"/>
    <property type="match status" value="1"/>
</dbReference>
<dbReference type="GO" id="GO:0002098">
    <property type="term" value="P:tRNA wobble uridine modification"/>
    <property type="evidence" value="ECO:0007669"/>
    <property type="project" value="TreeGrafter"/>
</dbReference>